<dbReference type="InterPro" id="IPR011989">
    <property type="entry name" value="ARM-like"/>
</dbReference>
<name>A0A2P6MW20_9EUKA</name>
<keyword evidence="4" id="KW-1185">Reference proteome</keyword>
<evidence type="ECO:0000313" key="4">
    <source>
        <dbReference type="Proteomes" id="UP000241769"/>
    </source>
</evidence>
<dbReference type="STRING" id="1890364.A0A2P6MW20"/>
<accession>A0A2P6MW20</accession>
<dbReference type="PANTHER" id="PTHR21567:SF87">
    <property type="entry name" value="CRESCERIN-LIKE PROTEIN CHE-12"/>
    <property type="match status" value="1"/>
</dbReference>
<feature type="compositionally biased region" description="Polar residues" evidence="1">
    <location>
        <begin position="454"/>
        <end position="470"/>
    </location>
</feature>
<sequence length="549" mass="60515">MTWSQEVSGTSEEHVVHDNYCFRSRFFCHLCTPVVDEKDQSTQFIDAYYGSTFRSLPLIGAGSTFADAKILALSSVILQPLAHTKLRLLRRKASGSISGATTPGGLEVGYPREAPRSASSVLKAVRNILDELSDEDGDPPEGDTSYINDVPEQTNPLSLWVVYHVLLADIHSSTTLSPPTRTNSSPNIVLTSPLAPPHSSKNNRGEKTLLLTEELEPCAAPKNEFKTAMSKLKDPDWEQSYSAVDIIRRITVHSPSVIAVELHTLLLSLADVADNLRSGLSRNAIVCVGEIFKFSPSHYNVDNEAVWIIPKLARRYCDGGEFIVREVDKTLKCMADVISLTKLLPALTTVAGHKHINVRSKCAWMLSECLDPIKNMKDMLNKEGSRIVPLVSNFLSDGSSETRLYGKRCCHVMLTSYGTSKSTELENTLLKFVSESKAKQMIEAADKYRDPSKSGPSTPNSKRSSIILPTSPNPLGGSLGRDSHLLPREAAVNSTYTELEAAAELQRHYPAVPLESLHGFCKTSSRYTPFVLHPMHLYFERRICNALGS</sequence>
<feature type="domain" description="TOG" evidence="2">
    <location>
        <begin position="217"/>
        <end position="454"/>
    </location>
</feature>
<dbReference type="InterPro" id="IPR016024">
    <property type="entry name" value="ARM-type_fold"/>
</dbReference>
<evidence type="ECO:0000256" key="1">
    <source>
        <dbReference type="SAM" id="MobiDB-lite"/>
    </source>
</evidence>
<evidence type="ECO:0000259" key="2">
    <source>
        <dbReference type="SMART" id="SM01349"/>
    </source>
</evidence>
<dbReference type="GO" id="GO:0005881">
    <property type="term" value="C:cytoplasmic microtubule"/>
    <property type="evidence" value="ECO:0007669"/>
    <property type="project" value="TreeGrafter"/>
</dbReference>
<protein>
    <recommendedName>
        <fullName evidence="2">TOG domain-containing protein</fullName>
    </recommendedName>
</protein>
<dbReference type="PANTHER" id="PTHR21567">
    <property type="entry name" value="CLASP"/>
    <property type="match status" value="1"/>
</dbReference>
<dbReference type="EMBL" id="MDYQ01000355">
    <property type="protein sequence ID" value="PRP75910.1"/>
    <property type="molecule type" value="Genomic_DNA"/>
</dbReference>
<evidence type="ECO:0000313" key="3">
    <source>
        <dbReference type="EMBL" id="PRP75910.1"/>
    </source>
</evidence>
<dbReference type="GO" id="GO:0008017">
    <property type="term" value="F:microtubule binding"/>
    <property type="evidence" value="ECO:0007669"/>
    <property type="project" value="TreeGrafter"/>
</dbReference>
<dbReference type="InParanoid" id="A0A2P6MW20"/>
<gene>
    <name evidence="3" type="ORF">PROFUN_15363</name>
</gene>
<feature type="region of interest" description="Disordered" evidence="1">
    <location>
        <begin position="444"/>
        <end position="483"/>
    </location>
</feature>
<dbReference type="Proteomes" id="UP000241769">
    <property type="component" value="Unassembled WGS sequence"/>
</dbReference>
<comment type="caution">
    <text evidence="3">The sequence shown here is derived from an EMBL/GenBank/DDBJ whole genome shotgun (WGS) entry which is preliminary data.</text>
</comment>
<dbReference type="OrthoDB" id="63891at2759"/>
<reference evidence="3 4" key="1">
    <citation type="journal article" date="2018" name="Genome Biol. Evol.">
        <title>Multiple Roots of Fruiting Body Formation in Amoebozoa.</title>
        <authorList>
            <person name="Hillmann F."/>
            <person name="Forbes G."/>
            <person name="Novohradska S."/>
            <person name="Ferling I."/>
            <person name="Riege K."/>
            <person name="Groth M."/>
            <person name="Westermann M."/>
            <person name="Marz M."/>
            <person name="Spaller T."/>
            <person name="Winckler T."/>
            <person name="Schaap P."/>
            <person name="Glockner G."/>
        </authorList>
    </citation>
    <scope>NUCLEOTIDE SEQUENCE [LARGE SCALE GENOMIC DNA]</scope>
    <source>
        <strain evidence="3 4">Jena</strain>
    </source>
</reference>
<dbReference type="GO" id="GO:0000226">
    <property type="term" value="P:microtubule cytoskeleton organization"/>
    <property type="evidence" value="ECO:0007669"/>
    <property type="project" value="TreeGrafter"/>
</dbReference>
<dbReference type="InterPro" id="IPR034085">
    <property type="entry name" value="TOG"/>
</dbReference>
<dbReference type="SUPFAM" id="SSF48371">
    <property type="entry name" value="ARM repeat"/>
    <property type="match status" value="1"/>
</dbReference>
<proteinExistence type="predicted"/>
<dbReference type="Gene3D" id="1.25.10.10">
    <property type="entry name" value="Leucine-rich Repeat Variant"/>
    <property type="match status" value="1"/>
</dbReference>
<organism evidence="3 4">
    <name type="scientific">Planoprotostelium fungivorum</name>
    <dbReference type="NCBI Taxonomy" id="1890364"/>
    <lineage>
        <taxon>Eukaryota</taxon>
        <taxon>Amoebozoa</taxon>
        <taxon>Evosea</taxon>
        <taxon>Variosea</taxon>
        <taxon>Cavosteliida</taxon>
        <taxon>Cavosteliaceae</taxon>
        <taxon>Planoprotostelium</taxon>
    </lineage>
</organism>
<dbReference type="AlphaFoldDB" id="A0A2P6MW20"/>
<dbReference type="SMART" id="SM01349">
    <property type="entry name" value="TOG"/>
    <property type="match status" value="1"/>
</dbReference>